<sequence>MPTVSTLFLIAAAVSAVLAILSEERRTGRHAAFYLLKPLTTLLVLGAAAFAESADPAYRNWICVALLLSTCGDIALLRAGNVAFMAGLGSFLVAHGLFVWAFVLDGFSTPPLWCALPIAGAAAFFVWLLPRTGELKIPVIVYAAALVGMTLAAAARAEVRGDTSGMLAIAGALLFLLSDSALAVRQFNGPYRRAQTLILSTYWLAVGLIGASTLGTLRIA</sequence>
<feature type="transmembrane region" description="Helical" evidence="6">
    <location>
        <begin position="6"/>
        <end position="22"/>
    </location>
</feature>
<evidence type="ECO:0000256" key="6">
    <source>
        <dbReference type="SAM" id="Phobius"/>
    </source>
</evidence>
<dbReference type="Pfam" id="PF07947">
    <property type="entry name" value="YhhN"/>
    <property type="match status" value="1"/>
</dbReference>
<keyword evidence="4 6" id="KW-1133">Transmembrane helix</keyword>
<dbReference type="GO" id="GO:0016787">
    <property type="term" value="F:hydrolase activity"/>
    <property type="evidence" value="ECO:0007669"/>
    <property type="project" value="TreeGrafter"/>
</dbReference>
<evidence type="ECO:0000313" key="8">
    <source>
        <dbReference type="Proteomes" id="UP000295341"/>
    </source>
</evidence>
<dbReference type="AlphaFoldDB" id="A0A4S3K6Z2"/>
<keyword evidence="5 6" id="KW-0472">Membrane</keyword>
<evidence type="ECO:0000256" key="3">
    <source>
        <dbReference type="ARBA" id="ARBA00022692"/>
    </source>
</evidence>
<feature type="transmembrane region" description="Helical" evidence="6">
    <location>
        <begin position="83"/>
        <end position="104"/>
    </location>
</feature>
<dbReference type="PANTHER" id="PTHR31885:SF6">
    <property type="entry name" value="GH04784P"/>
    <property type="match status" value="1"/>
</dbReference>
<feature type="transmembrane region" description="Helical" evidence="6">
    <location>
        <begin position="137"/>
        <end position="157"/>
    </location>
</feature>
<feature type="transmembrane region" description="Helical" evidence="6">
    <location>
        <begin position="196"/>
        <end position="217"/>
    </location>
</feature>
<reference evidence="7 8" key="1">
    <citation type="submission" date="2019-03" db="EMBL/GenBank/DDBJ databases">
        <title>Genomic Encyclopedia of Type Strains, Phase IV (KMG-IV): sequencing the most valuable type-strain genomes for metagenomic binning, comparative biology and taxonomic classification.</title>
        <authorList>
            <person name="Goeker M."/>
        </authorList>
    </citation>
    <scope>NUCLEOTIDE SEQUENCE [LARGE SCALE GENOMIC DNA]</scope>
    <source>
        <strain evidence="7 8">DSM 26377</strain>
    </source>
</reference>
<comment type="caution">
    <text evidence="7">The sequence shown here is derived from an EMBL/GenBank/DDBJ whole genome shotgun (WGS) entry which is preliminary data.</text>
</comment>
<feature type="transmembrane region" description="Helical" evidence="6">
    <location>
        <begin position="57"/>
        <end position="76"/>
    </location>
</feature>
<name>A0A4S3K6Z2_9GAMM</name>
<dbReference type="PANTHER" id="PTHR31885">
    <property type="entry name" value="GH04784P"/>
    <property type="match status" value="1"/>
</dbReference>
<comment type="subcellular location">
    <subcellularLocation>
        <location evidence="1">Membrane</location>
        <topology evidence="1">Multi-pass membrane protein</topology>
    </subcellularLocation>
</comment>
<evidence type="ECO:0000256" key="5">
    <source>
        <dbReference type="ARBA" id="ARBA00023136"/>
    </source>
</evidence>
<feature type="transmembrane region" description="Helical" evidence="6">
    <location>
        <begin position="163"/>
        <end position="184"/>
    </location>
</feature>
<organism evidence="7 8">
    <name type="scientific">Panacagrimonas perspica</name>
    <dbReference type="NCBI Taxonomy" id="381431"/>
    <lineage>
        <taxon>Bacteria</taxon>
        <taxon>Pseudomonadati</taxon>
        <taxon>Pseudomonadota</taxon>
        <taxon>Gammaproteobacteria</taxon>
        <taxon>Nevskiales</taxon>
        <taxon>Nevskiaceae</taxon>
        <taxon>Panacagrimonas</taxon>
    </lineage>
</organism>
<dbReference type="EMBL" id="SOBT01000010">
    <property type="protein sequence ID" value="TDU26558.1"/>
    <property type="molecule type" value="Genomic_DNA"/>
</dbReference>
<protein>
    <submittedName>
        <fullName evidence="7">Putative membrane protein YhhN</fullName>
    </submittedName>
</protein>
<keyword evidence="3 6" id="KW-0812">Transmembrane</keyword>
<proteinExistence type="inferred from homology"/>
<feature type="transmembrane region" description="Helical" evidence="6">
    <location>
        <begin position="110"/>
        <end position="130"/>
    </location>
</feature>
<comment type="similarity">
    <text evidence="2">Belongs to the TMEM86 family.</text>
</comment>
<dbReference type="Proteomes" id="UP000295341">
    <property type="component" value="Unassembled WGS sequence"/>
</dbReference>
<dbReference type="RefSeq" id="WP_133882749.1">
    <property type="nucleotide sequence ID" value="NZ_MWIN01000007.1"/>
</dbReference>
<evidence type="ECO:0000256" key="1">
    <source>
        <dbReference type="ARBA" id="ARBA00004141"/>
    </source>
</evidence>
<evidence type="ECO:0000313" key="7">
    <source>
        <dbReference type="EMBL" id="TDU26558.1"/>
    </source>
</evidence>
<evidence type="ECO:0000256" key="4">
    <source>
        <dbReference type="ARBA" id="ARBA00022989"/>
    </source>
</evidence>
<dbReference type="OrthoDB" id="5592477at2"/>
<accession>A0A4S3K6Z2</accession>
<keyword evidence="8" id="KW-1185">Reference proteome</keyword>
<dbReference type="GO" id="GO:0016020">
    <property type="term" value="C:membrane"/>
    <property type="evidence" value="ECO:0007669"/>
    <property type="project" value="UniProtKB-SubCell"/>
</dbReference>
<gene>
    <name evidence="7" type="ORF">DFR24_3587</name>
</gene>
<feature type="transmembrane region" description="Helical" evidence="6">
    <location>
        <begin position="34"/>
        <end position="51"/>
    </location>
</feature>
<dbReference type="InterPro" id="IPR012506">
    <property type="entry name" value="TMEM86B-like"/>
</dbReference>
<evidence type="ECO:0000256" key="2">
    <source>
        <dbReference type="ARBA" id="ARBA00007375"/>
    </source>
</evidence>